<gene>
    <name evidence="1" type="ORF">PR001_g27322</name>
    <name evidence="2" type="ORF">PR002_g25662</name>
    <name evidence="3" type="ORF">PR003_g26957</name>
</gene>
<proteinExistence type="predicted"/>
<sequence length="76" mass="9012">MCSFRPKLRRVCLRTSVVLLCSPFLKDPHEKLHRVNCYIFCAVVRLRHQHVRSRFKPYSSCFRPSRPTRSSSKYAA</sequence>
<comment type="caution">
    <text evidence="3">The sequence shown here is derived from an EMBL/GenBank/DDBJ whole genome shotgun (WGS) entry which is preliminary data.</text>
</comment>
<evidence type="ECO:0000313" key="1">
    <source>
        <dbReference type="EMBL" id="KAE8970050.1"/>
    </source>
</evidence>
<dbReference type="EMBL" id="QXFT01003623">
    <property type="protein sequence ID" value="KAE9284052.1"/>
    <property type="molecule type" value="Genomic_DNA"/>
</dbReference>
<dbReference type="AlphaFoldDB" id="A0A6A4C6F8"/>
<evidence type="ECO:0000313" key="4">
    <source>
        <dbReference type="Proteomes" id="UP000429607"/>
    </source>
</evidence>
<dbReference type="EMBL" id="QXFV01004367">
    <property type="protein sequence ID" value="KAE8970050.1"/>
    <property type="molecule type" value="Genomic_DNA"/>
</dbReference>
<protein>
    <submittedName>
        <fullName evidence="3">Uncharacterized protein</fullName>
    </submittedName>
</protein>
<dbReference type="Proteomes" id="UP000434957">
    <property type="component" value="Unassembled WGS sequence"/>
</dbReference>
<name>A0A6A4C6F8_9STRA</name>
<evidence type="ECO:0000313" key="2">
    <source>
        <dbReference type="EMBL" id="KAE8975204.1"/>
    </source>
</evidence>
<dbReference type="EMBL" id="QXFU01003460">
    <property type="protein sequence ID" value="KAE8975204.1"/>
    <property type="molecule type" value="Genomic_DNA"/>
</dbReference>
<evidence type="ECO:0000313" key="5">
    <source>
        <dbReference type="Proteomes" id="UP000434957"/>
    </source>
</evidence>
<evidence type="ECO:0000313" key="6">
    <source>
        <dbReference type="Proteomes" id="UP000435112"/>
    </source>
</evidence>
<reference evidence="3 5" key="1">
    <citation type="submission" date="2018-08" db="EMBL/GenBank/DDBJ databases">
        <title>Genomic investigation of the strawberry pathogen Phytophthora fragariae indicates pathogenicity is determined by transcriptional variation in three key races.</title>
        <authorList>
            <person name="Adams T.M."/>
            <person name="Armitage A.D."/>
            <person name="Sobczyk M.K."/>
            <person name="Bates H.J."/>
            <person name="Dunwell J.M."/>
            <person name="Nellist C.F."/>
            <person name="Harrison R.J."/>
        </authorList>
    </citation>
    <scope>NUCLEOTIDE SEQUENCE [LARGE SCALE GENOMIC DNA]</scope>
    <source>
        <strain evidence="1 4">SCRP249</strain>
        <strain evidence="2 6">SCRP324</strain>
        <strain evidence="3 5">SCRP333</strain>
    </source>
</reference>
<keyword evidence="5" id="KW-1185">Reference proteome</keyword>
<accession>A0A6A4C6F8</accession>
<evidence type="ECO:0000313" key="3">
    <source>
        <dbReference type="EMBL" id="KAE9284052.1"/>
    </source>
</evidence>
<dbReference type="Proteomes" id="UP000429607">
    <property type="component" value="Unassembled WGS sequence"/>
</dbReference>
<organism evidence="3 5">
    <name type="scientific">Phytophthora rubi</name>
    <dbReference type="NCBI Taxonomy" id="129364"/>
    <lineage>
        <taxon>Eukaryota</taxon>
        <taxon>Sar</taxon>
        <taxon>Stramenopiles</taxon>
        <taxon>Oomycota</taxon>
        <taxon>Peronosporomycetes</taxon>
        <taxon>Peronosporales</taxon>
        <taxon>Peronosporaceae</taxon>
        <taxon>Phytophthora</taxon>
    </lineage>
</organism>
<dbReference type="Proteomes" id="UP000435112">
    <property type="component" value="Unassembled WGS sequence"/>
</dbReference>